<reference evidence="2 3" key="1">
    <citation type="submission" date="2024-10" db="EMBL/GenBank/DDBJ databases">
        <title>The Natural Products Discovery Center: Release of the First 8490 Sequenced Strains for Exploring Actinobacteria Biosynthetic Diversity.</title>
        <authorList>
            <person name="Kalkreuter E."/>
            <person name="Kautsar S.A."/>
            <person name="Yang D."/>
            <person name="Bader C.D."/>
            <person name="Teijaro C.N."/>
            <person name="Fluegel L."/>
            <person name="Davis C.M."/>
            <person name="Simpson J.R."/>
            <person name="Lauterbach L."/>
            <person name="Steele A.D."/>
            <person name="Gui C."/>
            <person name="Meng S."/>
            <person name="Li G."/>
            <person name="Viehrig K."/>
            <person name="Ye F."/>
            <person name="Su P."/>
            <person name="Kiefer A.F."/>
            <person name="Nichols A."/>
            <person name="Cepeda A.J."/>
            <person name="Yan W."/>
            <person name="Fan B."/>
            <person name="Jiang Y."/>
            <person name="Adhikari A."/>
            <person name="Zheng C.-J."/>
            <person name="Schuster L."/>
            <person name="Cowan T.M."/>
            <person name="Smanski M.J."/>
            <person name="Chevrette M.G."/>
            <person name="De Carvalho L.P.S."/>
            <person name="Shen B."/>
        </authorList>
    </citation>
    <scope>NUCLEOTIDE SEQUENCE [LARGE SCALE GENOMIC DNA]</scope>
    <source>
        <strain evidence="2 3">NPDC049639</strain>
    </source>
</reference>
<evidence type="ECO:0000313" key="2">
    <source>
        <dbReference type="EMBL" id="MFI7588585.1"/>
    </source>
</evidence>
<feature type="compositionally biased region" description="Low complexity" evidence="1">
    <location>
        <begin position="180"/>
        <end position="211"/>
    </location>
</feature>
<protein>
    <recommendedName>
        <fullName evidence="4">Lipoprotein</fullName>
    </recommendedName>
</protein>
<keyword evidence="3" id="KW-1185">Reference proteome</keyword>
<dbReference type="RefSeq" id="WP_398282439.1">
    <property type="nucleotide sequence ID" value="NZ_JBITLV010000005.1"/>
</dbReference>
<dbReference type="Proteomes" id="UP001612915">
    <property type="component" value="Unassembled WGS sequence"/>
</dbReference>
<dbReference type="EMBL" id="JBITLV010000005">
    <property type="protein sequence ID" value="MFI7588585.1"/>
    <property type="molecule type" value="Genomic_DNA"/>
</dbReference>
<feature type="compositionally biased region" description="Low complexity" evidence="1">
    <location>
        <begin position="145"/>
        <end position="172"/>
    </location>
</feature>
<feature type="region of interest" description="Disordered" evidence="1">
    <location>
        <begin position="142"/>
        <end position="211"/>
    </location>
</feature>
<accession>A0ABW8AQC8</accession>
<evidence type="ECO:0000256" key="1">
    <source>
        <dbReference type="SAM" id="MobiDB-lite"/>
    </source>
</evidence>
<sequence>MRTVVRVGVLVGVGVLALAGCSRPAYQFVGDSKHDSVMRLPAGWTEVNADDVLKSSGDSASEETSWLTFFDASKQPSIDNVARQYADDPVLVAQTLQVPDDARSSLTGDFLRDVIVPVVPDAAEQQAAQQLVQQIEQEQAKEKAAAGASASASPGASPGATPATTPATSPSGSPGPTPTAAPGATPSAGAGAGASTGAATTDGTEATSGTTGDTYVTSLLLRYKTITTPTERGVHLVFSRTLLGHTEIYDKIAVTDPGLSRVHIVMVHCSQACFSDRGREIDQVVSSLRVKL</sequence>
<organism evidence="2 3">
    <name type="scientific">Spongisporangium articulatum</name>
    <dbReference type="NCBI Taxonomy" id="3362603"/>
    <lineage>
        <taxon>Bacteria</taxon>
        <taxon>Bacillati</taxon>
        <taxon>Actinomycetota</taxon>
        <taxon>Actinomycetes</taxon>
        <taxon>Kineosporiales</taxon>
        <taxon>Kineosporiaceae</taxon>
        <taxon>Spongisporangium</taxon>
    </lineage>
</organism>
<proteinExistence type="predicted"/>
<dbReference type="PROSITE" id="PS51257">
    <property type="entry name" value="PROKAR_LIPOPROTEIN"/>
    <property type="match status" value="1"/>
</dbReference>
<evidence type="ECO:0008006" key="4">
    <source>
        <dbReference type="Google" id="ProtNLM"/>
    </source>
</evidence>
<evidence type="ECO:0000313" key="3">
    <source>
        <dbReference type="Proteomes" id="UP001612915"/>
    </source>
</evidence>
<name>A0ABW8AQC8_9ACTN</name>
<comment type="caution">
    <text evidence="2">The sequence shown here is derived from an EMBL/GenBank/DDBJ whole genome shotgun (WGS) entry which is preliminary data.</text>
</comment>
<gene>
    <name evidence="2" type="ORF">ACIB24_16060</name>
</gene>